<dbReference type="InterPro" id="IPR025357">
    <property type="entry name" value="DUF4261"/>
</dbReference>
<dbReference type="KEGG" id="tbw:NCTC13354_01228"/>
<gene>
    <name evidence="3" type="ORF">NCTC13354_01228</name>
</gene>
<dbReference type="OrthoDB" id="277550at2"/>
<organism evidence="3 4">
    <name type="scientific">Trueperella bialowiezensis</name>
    <dbReference type="NCBI Taxonomy" id="312285"/>
    <lineage>
        <taxon>Bacteria</taxon>
        <taxon>Bacillati</taxon>
        <taxon>Actinomycetota</taxon>
        <taxon>Actinomycetes</taxon>
        <taxon>Actinomycetales</taxon>
        <taxon>Actinomycetaceae</taxon>
        <taxon>Trueperella</taxon>
    </lineage>
</organism>
<protein>
    <recommendedName>
        <fullName evidence="2">DUF4261 domain-containing protein</fullName>
    </recommendedName>
</protein>
<reference evidence="3 4" key="1">
    <citation type="submission" date="2018-12" db="EMBL/GenBank/DDBJ databases">
        <authorList>
            <consortium name="Pathogen Informatics"/>
        </authorList>
    </citation>
    <scope>NUCLEOTIDE SEQUENCE [LARGE SCALE GENOMIC DNA]</scope>
    <source>
        <strain evidence="3 4">NCTC13354</strain>
    </source>
</reference>
<feature type="region of interest" description="Disordered" evidence="1">
    <location>
        <begin position="1"/>
        <end position="28"/>
    </location>
</feature>
<feature type="compositionally biased region" description="Low complexity" evidence="1">
    <location>
        <begin position="11"/>
        <end position="26"/>
    </location>
</feature>
<dbReference type="EMBL" id="LR134476">
    <property type="protein sequence ID" value="VEI13513.1"/>
    <property type="molecule type" value="Genomic_DNA"/>
</dbReference>
<evidence type="ECO:0000313" key="3">
    <source>
        <dbReference type="EMBL" id="VEI13513.1"/>
    </source>
</evidence>
<feature type="compositionally biased region" description="Low complexity" evidence="1">
    <location>
        <begin position="84"/>
        <end position="98"/>
    </location>
</feature>
<sequence>MSDKTDALANSPDSGTSDSGGTSPGPIFIELLSPESQDWPTEERIVHVLRSHLGELNIVQHSEQGITAAMLEWAVDVGAGADQTTADQATADQAEDGGSAAQEPKKLPPMLQIIPSHPFDASAIAQPIRDQMWDVFPHQNELLDSLKYQVLGGDVLGTVLHPRDRAAFTMLYLDALLELFPATEAVLFADTGRLMRVADLREHGEAAENAERTEHVRDQAWRRYVRLAANVRVFRMDGDEWLIDTFGLHKLGAPDVQYHFRGLDLTKVAAHALTVAEYQLEHDFPIRSGNSIAGIEESDYSDEAGQTKDPATMWRCNYEKSLMVPDRVVLDIHTGPNAVGEREA</sequence>
<dbReference type="RefSeq" id="WP_126416616.1">
    <property type="nucleotide sequence ID" value="NZ_LR134476.1"/>
</dbReference>
<dbReference type="AlphaFoldDB" id="A0A3S4X673"/>
<accession>A0A3S4X673</accession>
<name>A0A3S4X673_9ACTO</name>
<proteinExistence type="predicted"/>
<dbReference type="Pfam" id="PF14080">
    <property type="entry name" value="DUF4261"/>
    <property type="match status" value="1"/>
</dbReference>
<feature type="region of interest" description="Disordered" evidence="1">
    <location>
        <begin position="84"/>
        <end position="104"/>
    </location>
</feature>
<evidence type="ECO:0000313" key="4">
    <source>
        <dbReference type="Proteomes" id="UP000269542"/>
    </source>
</evidence>
<evidence type="ECO:0000256" key="1">
    <source>
        <dbReference type="SAM" id="MobiDB-lite"/>
    </source>
</evidence>
<dbReference type="Proteomes" id="UP000269542">
    <property type="component" value="Chromosome"/>
</dbReference>
<keyword evidence="4" id="KW-1185">Reference proteome</keyword>
<evidence type="ECO:0000259" key="2">
    <source>
        <dbReference type="Pfam" id="PF14080"/>
    </source>
</evidence>
<feature type="domain" description="DUF4261" evidence="2">
    <location>
        <begin position="244"/>
        <end position="332"/>
    </location>
</feature>